<dbReference type="EMBL" id="VSWD01000013">
    <property type="protein sequence ID" value="KAK3084598.1"/>
    <property type="molecule type" value="Genomic_DNA"/>
</dbReference>
<feature type="non-terminal residue" evidence="7">
    <location>
        <position position="1"/>
    </location>
</feature>
<dbReference type="InterPro" id="IPR026064">
    <property type="entry name" value="TdIF1"/>
</dbReference>
<reference evidence="7" key="1">
    <citation type="submission" date="2019-08" db="EMBL/GenBank/DDBJ databases">
        <title>The improved chromosome-level genome for the pearl oyster Pinctada fucata martensii using PacBio sequencing and Hi-C.</title>
        <authorList>
            <person name="Zheng Z."/>
        </authorList>
    </citation>
    <scope>NUCLEOTIDE SEQUENCE</scope>
    <source>
        <strain evidence="7">ZZ-2019</strain>
        <tissue evidence="7">Adductor muscle</tissue>
    </source>
</reference>
<feature type="compositionally biased region" description="Basic and acidic residues" evidence="4">
    <location>
        <begin position="313"/>
        <end position="326"/>
    </location>
</feature>
<evidence type="ECO:0000259" key="6">
    <source>
        <dbReference type="Pfam" id="PF21229"/>
    </source>
</evidence>
<keyword evidence="2" id="KW-0238">DNA-binding</keyword>
<dbReference type="PANTHER" id="PTHR23399:SF2">
    <property type="entry name" value="DEOXYNUCLEOTIDYLTRANSFERASE TERMINAL-INTERACTING PROTEIN 1"/>
    <property type="match status" value="1"/>
</dbReference>
<evidence type="ECO:0000259" key="5">
    <source>
        <dbReference type="Pfam" id="PF18192"/>
    </source>
</evidence>
<feature type="region of interest" description="Disordered" evidence="4">
    <location>
        <begin position="302"/>
        <end position="410"/>
    </location>
</feature>
<dbReference type="GO" id="GO:0031491">
    <property type="term" value="F:nucleosome binding"/>
    <property type="evidence" value="ECO:0007669"/>
    <property type="project" value="TreeGrafter"/>
</dbReference>
<dbReference type="InterPro" id="IPR049121">
    <property type="entry name" value="TdIF1_C"/>
</dbReference>
<organism evidence="7 8">
    <name type="scientific">Pinctada imbricata</name>
    <name type="common">Atlantic pearl-oyster</name>
    <name type="synonym">Pinctada martensii</name>
    <dbReference type="NCBI Taxonomy" id="66713"/>
    <lineage>
        <taxon>Eukaryota</taxon>
        <taxon>Metazoa</taxon>
        <taxon>Spiralia</taxon>
        <taxon>Lophotrochozoa</taxon>
        <taxon>Mollusca</taxon>
        <taxon>Bivalvia</taxon>
        <taxon>Autobranchia</taxon>
        <taxon>Pteriomorphia</taxon>
        <taxon>Pterioida</taxon>
        <taxon>Pterioidea</taxon>
        <taxon>Pteriidae</taxon>
        <taxon>Pinctada</taxon>
    </lineage>
</organism>
<dbReference type="InterPro" id="IPR041384">
    <property type="entry name" value="DNTTIP1_dimer"/>
</dbReference>
<evidence type="ECO:0000256" key="3">
    <source>
        <dbReference type="ARBA" id="ARBA00023242"/>
    </source>
</evidence>
<dbReference type="Pfam" id="PF18192">
    <property type="entry name" value="DNTTIP1_dimer"/>
    <property type="match status" value="1"/>
</dbReference>
<evidence type="ECO:0000256" key="2">
    <source>
        <dbReference type="ARBA" id="ARBA00023125"/>
    </source>
</evidence>
<name>A0AA88XFM7_PINIB</name>
<gene>
    <name evidence="7" type="ORF">FSP39_016083</name>
</gene>
<feature type="domain" description="DNTTIP1 dimerisation" evidence="5">
    <location>
        <begin position="42"/>
        <end position="109"/>
    </location>
</feature>
<feature type="region of interest" description="Disordered" evidence="4">
    <location>
        <begin position="106"/>
        <end position="151"/>
    </location>
</feature>
<evidence type="ECO:0000313" key="7">
    <source>
        <dbReference type="EMBL" id="KAK3084598.1"/>
    </source>
</evidence>
<dbReference type="Proteomes" id="UP001186944">
    <property type="component" value="Unassembled WGS sequence"/>
</dbReference>
<evidence type="ECO:0000256" key="1">
    <source>
        <dbReference type="ARBA" id="ARBA00004123"/>
    </source>
</evidence>
<keyword evidence="8" id="KW-1185">Reference proteome</keyword>
<comment type="caution">
    <text evidence="7">The sequence shown here is derived from an EMBL/GenBank/DDBJ whole genome shotgun (WGS) entry which is preliminary data.</text>
</comment>
<proteinExistence type="predicted"/>
<dbReference type="PANTHER" id="PTHR23399">
    <property type="entry name" value="DEOXYNUCLEOTIDYLTRANSFERASE TERMINAL-INTERACTING PROTEIN 1"/>
    <property type="match status" value="1"/>
</dbReference>
<protein>
    <recommendedName>
        <fullName evidence="9">Deoxynucleotidyltransferase terminal-interacting protein 1</fullName>
    </recommendedName>
</protein>
<accession>A0AA88XFM7</accession>
<feature type="domain" description="TdIF1 C-terminal" evidence="6">
    <location>
        <begin position="192"/>
        <end position="288"/>
    </location>
</feature>
<dbReference type="Pfam" id="PF21229">
    <property type="entry name" value="TdIF1_2nd"/>
    <property type="match status" value="1"/>
</dbReference>
<feature type="compositionally biased region" description="Acidic residues" evidence="4">
    <location>
        <begin position="347"/>
        <end position="367"/>
    </location>
</feature>
<evidence type="ECO:0000256" key="4">
    <source>
        <dbReference type="SAM" id="MobiDB-lite"/>
    </source>
</evidence>
<evidence type="ECO:0000313" key="8">
    <source>
        <dbReference type="Proteomes" id="UP001186944"/>
    </source>
</evidence>
<evidence type="ECO:0008006" key="9">
    <source>
        <dbReference type="Google" id="ProtNLM"/>
    </source>
</evidence>
<comment type="subcellular location">
    <subcellularLocation>
        <location evidence="1">Nucleus</location>
    </subcellularLocation>
</comment>
<dbReference type="AlphaFoldDB" id="A0AA88XFM7"/>
<sequence length="410" mass="46041">PFNKRLLNIANLPTGSLYKSTYRSHTFAVNRAKVGVITSTAKSLDILRANVQKCINKEIDQIIQQYLEKFFKPGIENIKINNGEGAVSEEHVQAVCRQILEEAKKMYSTDPGMSTPSRDIPDNVSETGSTGSRRVGRKRRPSDTDSDKGSYAASRNKLPLLFRRSTPSKTIKSGEMVKREGPKWDTDRLKSETRFVMGARANKALGLGATRGRIYIKHPDVFKYSGDQDDKTWLYENHHMPATGGKAYMLLLEDIQDLAKEEEYRDNPNVFTQHLSGFAIPDWMMAKVKIQMTALRTDLGRVKSRSTTPVDPVENRPEERQEDSEIKLPFTSFSSPKEKERSPSAETEIEFLTGDDNEENEGNDNEEGSNLSPFNLTGGFEEGPSRSPSDMDPMDDDGGTPLSGHFEYTK</sequence>
<keyword evidence="3" id="KW-0539">Nucleus</keyword>
<dbReference type="GO" id="GO:0003677">
    <property type="term" value="F:DNA binding"/>
    <property type="evidence" value="ECO:0007669"/>
    <property type="project" value="UniProtKB-KW"/>
</dbReference>
<dbReference type="GO" id="GO:0005634">
    <property type="term" value="C:nucleus"/>
    <property type="evidence" value="ECO:0007669"/>
    <property type="project" value="UniProtKB-SubCell"/>
</dbReference>